<reference evidence="1" key="4">
    <citation type="submission" date="2019-03" db="UniProtKB">
        <authorList>
            <consortium name="EnsemblPlants"/>
        </authorList>
    </citation>
    <scope>IDENTIFICATION</scope>
</reference>
<sequence>MLEMEINIPIGTHMMEGDQDLGGQNNMFCNKCKEVNHLTKDCPLGHCVICGKKNHVTDECNWLKQIKPVPKFVGYAARGLGVLLVQSTKEVLEMENPNPMAIISVVSGVINETQLVDRLHYMFNWNWQWRCKKHGENAFLVRFPNK</sequence>
<dbReference type="SUPFAM" id="SSF57756">
    <property type="entry name" value="Retrovirus zinc finger-like domains"/>
    <property type="match status" value="1"/>
</dbReference>
<dbReference type="GO" id="GO:0008270">
    <property type="term" value="F:zinc ion binding"/>
    <property type="evidence" value="ECO:0007669"/>
    <property type="project" value="InterPro"/>
</dbReference>
<dbReference type="GO" id="GO:0003676">
    <property type="term" value="F:nucleic acid binding"/>
    <property type="evidence" value="ECO:0007669"/>
    <property type="project" value="InterPro"/>
</dbReference>
<dbReference type="Proteomes" id="UP000015105">
    <property type="component" value="Chromosome 3D"/>
</dbReference>
<evidence type="ECO:0000313" key="2">
    <source>
        <dbReference type="Proteomes" id="UP000015105"/>
    </source>
</evidence>
<dbReference type="EnsemblPlants" id="AET3Gv21256500.1">
    <property type="protein sequence ID" value="AET3Gv21256500.1"/>
    <property type="gene ID" value="AET3Gv21256500"/>
</dbReference>
<proteinExistence type="predicted"/>
<dbReference type="PANTHER" id="PTHR33170">
    <property type="entry name" value="DUF4283 DOMAIN-CONTAINING PROTEIN-RELATED"/>
    <property type="match status" value="1"/>
</dbReference>
<reference evidence="1" key="5">
    <citation type="journal article" date="2021" name="G3 (Bethesda)">
        <title>Aegilops tauschii genome assembly Aet v5.0 features greater sequence contiguity and improved annotation.</title>
        <authorList>
            <person name="Wang L."/>
            <person name="Zhu T."/>
            <person name="Rodriguez J.C."/>
            <person name="Deal K.R."/>
            <person name="Dubcovsky J."/>
            <person name="McGuire P.E."/>
            <person name="Lux T."/>
            <person name="Spannagl M."/>
            <person name="Mayer K.F.X."/>
            <person name="Baldrich P."/>
            <person name="Meyers B.C."/>
            <person name="Huo N."/>
            <person name="Gu Y.Q."/>
            <person name="Zhou H."/>
            <person name="Devos K.M."/>
            <person name="Bennetzen J.L."/>
            <person name="Unver T."/>
            <person name="Budak H."/>
            <person name="Gulick P.J."/>
            <person name="Galiba G."/>
            <person name="Kalapos B."/>
            <person name="Nelson D.R."/>
            <person name="Li P."/>
            <person name="You F.M."/>
            <person name="Luo M.C."/>
            <person name="Dvorak J."/>
        </authorList>
    </citation>
    <scope>NUCLEOTIDE SEQUENCE [LARGE SCALE GENOMIC DNA]</scope>
    <source>
        <strain evidence="1">cv. AL8/78</strain>
    </source>
</reference>
<dbReference type="AlphaFoldDB" id="A0A453GY84"/>
<protein>
    <recommendedName>
        <fullName evidence="3">CCHC-type domain-containing protein</fullName>
    </recommendedName>
</protein>
<dbReference type="Gene3D" id="4.10.60.10">
    <property type="entry name" value="Zinc finger, CCHC-type"/>
    <property type="match status" value="1"/>
</dbReference>
<evidence type="ECO:0008006" key="3">
    <source>
        <dbReference type="Google" id="ProtNLM"/>
    </source>
</evidence>
<name>A0A453GY84_AEGTS</name>
<keyword evidence="2" id="KW-1185">Reference proteome</keyword>
<dbReference type="Gramene" id="AET3Gv21256500.2">
    <property type="protein sequence ID" value="AET3Gv21256500.2"/>
    <property type="gene ID" value="AET3Gv21256500"/>
</dbReference>
<accession>A0A453GY84</accession>
<dbReference type="InterPro" id="IPR036875">
    <property type="entry name" value="Znf_CCHC_sf"/>
</dbReference>
<dbReference type="EnsemblPlants" id="AET3Gv21256500.2">
    <property type="protein sequence ID" value="AET3Gv21256500.2"/>
    <property type="gene ID" value="AET3Gv21256500"/>
</dbReference>
<dbReference type="Gramene" id="AET3Gv21256500.1">
    <property type="protein sequence ID" value="AET3Gv21256500.1"/>
    <property type="gene ID" value="AET3Gv21256500"/>
</dbReference>
<dbReference type="PANTHER" id="PTHR33170:SF34">
    <property type="entry name" value="OS05G0102200 PROTEIN"/>
    <property type="match status" value="1"/>
</dbReference>
<evidence type="ECO:0000313" key="1">
    <source>
        <dbReference type="EnsemblPlants" id="AET3Gv21256500.2"/>
    </source>
</evidence>
<reference evidence="2" key="2">
    <citation type="journal article" date="2017" name="Nat. Plants">
        <title>The Aegilops tauschii genome reveals multiple impacts of transposons.</title>
        <authorList>
            <person name="Zhao G."/>
            <person name="Zou C."/>
            <person name="Li K."/>
            <person name="Wang K."/>
            <person name="Li T."/>
            <person name="Gao L."/>
            <person name="Zhang X."/>
            <person name="Wang H."/>
            <person name="Yang Z."/>
            <person name="Liu X."/>
            <person name="Jiang W."/>
            <person name="Mao L."/>
            <person name="Kong X."/>
            <person name="Jiao Y."/>
            <person name="Jia J."/>
        </authorList>
    </citation>
    <scope>NUCLEOTIDE SEQUENCE [LARGE SCALE GENOMIC DNA]</scope>
    <source>
        <strain evidence="2">cv. AL8/78</strain>
    </source>
</reference>
<reference evidence="1" key="3">
    <citation type="journal article" date="2017" name="Nature">
        <title>Genome sequence of the progenitor of the wheat D genome Aegilops tauschii.</title>
        <authorList>
            <person name="Luo M.C."/>
            <person name="Gu Y.Q."/>
            <person name="Puiu D."/>
            <person name="Wang H."/>
            <person name="Twardziok S.O."/>
            <person name="Deal K.R."/>
            <person name="Huo N."/>
            <person name="Zhu T."/>
            <person name="Wang L."/>
            <person name="Wang Y."/>
            <person name="McGuire P.E."/>
            <person name="Liu S."/>
            <person name="Long H."/>
            <person name="Ramasamy R.K."/>
            <person name="Rodriguez J.C."/>
            <person name="Van S.L."/>
            <person name="Yuan L."/>
            <person name="Wang Z."/>
            <person name="Xia Z."/>
            <person name="Xiao L."/>
            <person name="Anderson O.D."/>
            <person name="Ouyang S."/>
            <person name="Liang Y."/>
            <person name="Zimin A.V."/>
            <person name="Pertea G."/>
            <person name="Qi P."/>
            <person name="Bennetzen J.L."/>
            <person name="Dai X."/>
            <person name="Dawson M.W."/>
            <person name="Muller H.G."/>
            <person name="Kugler K."/>
            <person name="Rivarola-Duarte L."/>
            <person name="Spannagl M."/>
            <person name="Mayer K.F.X."/>
            <person name="Lu F.H."/>
            <person name="Bevan M.W."/>
            <person name="Leroy P."/>
            <person name="Li P."/>
            <person name="You F.M."/>
            <person name="Sun Q."/>
            <person name="Liu Z."/>
            <person name="Lyons E."/>
            <person name="Wicker T."/>
            <person name="Salzberg S.L."/>
            <person name="Devos K.M."/>
            <person name="Dvorak J."/>
        </authorList>
    </citation>
    <scope>NUCLEOTIDE SEQUENCE [LARGE SCALE GENOMIC DNA]</scope>
    <source>
        <strain evidence="1">cv. AL8/78</strain>
    </source>
</reference>
<organism evidence="1 2">
    <name type="scientific">Aegilops tauschii subsp. strangulata</name>
    <name type="common">Goatgrass</name>
    <dbReference type="NCBI Taxonomy" id="200361"/>
    <lineage>
        <taxon>Eukaryota</taxon>
        <taxon>Viridiplantae</taxon>
        <taxon>Streptophyta</taxon>
        <taxon>Embryophyta</taxon>
        <taxon>Tracheophyta</taxon>
        <taxon>Spermatophyta</taxon>
        <taxon>Magnoliopsida</taxon>
        <taxon>Liliopsida</taxon>
        <taxon>Poales</taxon>
        <taxon>Poaceae</taxon>
        <taxon>BOP clade</taxon>
        <taxon>Pooideae</taxon>
        <taxon>Triticodae</taxon>
        <taxon>Triticeae</taxon>
        <taxon>Triticinae</taxon>
        <taxon>Aegilops</taxon>
    </lineage>
</organism>
<reference evidence="2" key="1">
    <citation type="journal article" date="2014" name="Science">
        <title>Ancient hybridizations among the ancestral genomes of bread wheat.</title>
        <authorList>
            <consortium name="International Wheat Genome Sequencing Consortium,"/>
            <person name="Marcussen T."/>
            <person name="Sandve S.R."/>
            <person name="Heier L."/>
            <person name="Spannagl M."/>
            <person name="Pfeifer M."/>
            <person name="Jakobsen K.S."/>
            <person name="Wulff B.B."/>
            <person name="Steuernagel B."/>
            <person name="Mayer K.F."/>
            <person name="Olsen O.A."/>
        </authorList>
    </citation>
    <scope>NUCLEOTIDE SEQUENCE [LARGE SCALE GENOMIC DNA]</scope>
    <source>
        <strain evidence="2">cv. AL8/78</strain>
    </source>
</reference>
<dbReference type="STRING" id="200361.A0A453GY84"/>